<accession>A0AAV8WPK8</accession>
<dbReference type="Pfam" id="PF18701">
    <property type="entry name" value="DUF5641"/>
    <property type="match status" value="1"/>
</dbReference>
<dbReference type="EMBL" id="JANEYF010005380">
    <property type="protein sequence ID" value="KAJ8928439.1"/>
    <property type="molecule type" value="Genomic_DNA"/>
</dbReference>
<comment type="caution">
    <text evidence="2">The sequence shown here is derived from an EMBL/GenBank/DDBJ whole genome shotgun (WGS) entry which is preliminary data.</text>
</comment>
<feature type="domain" description="DUF5641" evidence="1">
    <location>
        <begin position="3"/>
        <end position="73"/>
    </location>
</feature>
<sequence>MIGQLHQISKKHYKTEFVKKSIVVLIANDNSKRLDWPLALVQDLSPGKNGEVRLVRLKTAGGTVLRPIQRLCLIETTPWEARIFLK</sequence>
<keyword evidence="3" id="KW-1185">Reference proteome</keyword>
<dbReference type="AlphaFoldDB" id="A0AAV8WPK8"/>
<dbReference type="Proteomes" id="UP001162156">
    <property type="component" value="Unassembled WGS sequence"/>
</dbReference>
<name>A0AAV8WPK8_9CUCU</name>
<evidence type="ECO:0000259" key="1">
    <source>
        <dbReference type="Pfam" id="PF18701"/>
    </source>
</evidence>
<organism evidence="2 3">
    <name type="scientific">Rhamnusium bicolor</name>
    <dbReference type="NCBI Taxonomy" id="1586634"/>
    <lineage>
        <taxon>Eukaryota</taxon>
        <taxon>Metazoa</taxon>
        <taxon>Ecdysozoa</taxon>
        <taxon>Arthropoda</taxon>
        <taxon>Hexapoda</taxon>
        <taxon>Insecta</taxon>
        <taxon>Pterygota</taxon>
        <taxon>Neoptera</taxon>
        <taxon>Endopterygota</taxon>
        <taxon>Coleoptera</taxon>
        <taxon>Polyphaga</taxon>
        <taxon>Cucujiformia</taxon>
        <taxon>Chrysomeloidea</taxon>
        <taxon>Cerambycidae</taxon>
        <taxon>Lepturinae</taxon>
        <taxon>Rhagiini</taxon>
        <taxon>Rhamnusium</taxon>
    </lineage>
</organism>
<evidence type="ECO:0000313" key="2">
    <source>
        <dbReference type="EMBL" id="KAJ8928439.1"/>
    </source>
</evidence>
<gene>
    <name evidence="2" type="ORF">NQ314_019028</name>
</gene>
<protein>
    <recommendedName>
        <fullName evidence="1">DUF5641 domain-containing protein</fullName>
    </recommendedName>
</protein>
<proteinExistence type="predicted"/>
<dbReference type="InterPro" id="IPR040676">
    <property type="entry name" value="DUF5641"/>
</dbReference>
<evidence type="ECO:0000313" key="3">
    <source>
        <dbReference type="Proteomes" id="UP001162156"/>
    </source>
</evidence>
<reference evidence="2" key="1">
    <citation type="journal article" date="2023" name="Insect Mol. Biol.">
        <title>Genome sequencing provides insights into the evolution of gene families encoding plant cell wall-degrading enzymes in longhorned beetles.</title>
        <authorList>
            <person name="Shin N.R."/>
            <person name="Okamura Y."/>
            <person name="Kirsch R."/>
            <person name="Pauchet Y."/>
        </authorList>
    </citation>
    <scope>NUCLEOTIDE SEQUENCE</scope>
    <source>
        <strain evidence="2">RBIC_L_NR</strain>
    </source>
</reference>